<organism evidence="1 2">
    <name type="scientific">Grifola frondosa</name>
    <name type="common">Maitake</name>
    <name type="synonym">Polyporus frondosus</name>
    <dbReference type="NCBI Taxonomy" id="5627"/>
    <lineage>
        <taxon>Eukaryota</taxon>
        <taxon>Fungi</taxon>
        <taxon>Dikarya</taxon>
        <taxon>Basidiomycota</taxon>
        <taxon>Agaricomycotina</taxon>
        <taxon>Agaricomycetes</taxon>
        <taxon>Polyporales</taxon>
        <taxon>Grifolaceae</taxon>
        <taxon>Grifola</taxon>
    </lineage>
</organism>
<keyword evidence="2" id="KW-1185">Reference proteome</keyword>
<reference evidence="1 2" key="1">
    <citation type="submission" date="2016-03" db="EMBL/GenBank/DDBJ databases">
        <title>Whole genome sequencing of Grifola frondosa 9006-11.</title>
        <authorList>
            <person name="Min B."/>
            <person name="Park H."/>
            <person name="Kim J.-G."/>
            <person name="Cho H."/>
            <person name="Oh Y.-L."/>
            <person name="Kong W.-S."/>
            <person name="Choi I.-G."/>
        </authorList>
    </citation>
    <scope>NUCLEOTIDE SEQUENCE [LARGE SCALE GENOMIC DNA]</scope>
    <source>
        <strain evidence="1 2">9006-11</strain>
    </source>
</reference>
<dbReference type="EMBL" id="LUGG01000032">
    <property type="protein sequence ID" value="OBZ66156.1"/>
    <property type="molecule type" value="Genomic_DNA"/>
</dbReference>
<name>A0A1C7LPK9_GRIFR</name>
<evidence type="ECO:0000313" key="2">
    <source>
        <dbReference type="Proteomes" id="UP000092993"/>
    </source>
</evidence>
<protein>
    <submittedName>
        <fullName evidence="1">Uncharacterized protein</fullName>
    </submittedName>
</protein>
<dbReference type="AlphaFoldDB" id="A0A1C7LPK9"/>
<dbReference type="Proteomes" id="UP000092993">
    <property type="component" value="Unassembled WGS sequence"/>
</dbReference>
<sequence>MQHVLREDVKEDVDESLWEVLAVSDSGAPADKSYRDCHIADIQEHFWDVAHFSTICVCTTLPVRSVSASVL</sequence>
<gene>
    <name evidence="1" type="ORF">A0H81_13884</name>
</gene>
<proteinExistence type="predicted"/>
<accession>A0A1C7LPK9</accession>
<comment type="caution">
    <text evidence="1">The sequence shown here is derived from an EMBL/GenBank/DDBJ whole genome shotgun (WGS) entry which is preliminary data.</text>
</comment>
<evidence type="ECO:0000313" key="1">
    <source>
        <dbReference type="EMBL" id="OBZ66156.1"/>
    </source>
</evidence>